<sequence>MSILNSSSPILLQIDKSLLPCSIFLASIIPLTFFKPPSSKGKSKAVAIEPPPPTALFLLSVSSLRNPAKHDQIEFSNKKASRRAVIVALLGWGSSSDAEL</sequence>
<accession>A0A9P1EIT4</accession>
<dbReference type="Proteomes" id="UP001152484">
    <property type="component" value="Unassembled WGS sequence"/>
</dbReference>
<reference evidence="1" key="1">
    <citation type="submission" date="2022-07" db="EMBL/GenBank/DDBJ databases">
        <authorList>
            <person name="Macas J."/>
            <person name="Novak P."/>
            <person name="Neumann P."/>
        </authorList>
    </citation>
    <scope>NUCLEOTIDE SEQUENCE</scope>
</reference>
<evidence type="ECO:0000313" key="1">
    <source>
        <dbReference type="EMBL" id="CAH9109844.1"/>
    </source>
</evidence>
<comment type="caution">
    <text evidence="1">The sequence shown here is derived from an EMBL/GenBank/DDBJ whole genome shotgun (WGS) entry which is preliminary data.</text>
</comment>
<protein>
    <submittedName>
        <fullName evidence="1">Uncharacterized protein</fullName>
    </submittedName>
</protein>
<evidence type="ECO:0000313" key="2">
    <source>
        <dbReference type="Proteomes" id="UP001152484"/>
    </source>
</evidence>
<proteinExistence type="predicted"/>
<dbReference type="AlphaFoldDB" id="A0A9P1EIT4"/>
<dbReference type="EMBL" id="CAMAPE010000053">
    <property type="protein sequence ID" value="CAH9109844.1"/>
    <property type="molecule type" value="Genomic_DNA"/>
</dbReference>
<gene>
    <name evidence="1" type="ORF">CEURO_LOCUS18605</name>
</gene>
<keyword evidence="2" id="KW-1185">Reference proteome</keyword>
<name>A0A9P1EIT4_CUSEU</name>
<organism evidence="1 2">
    <name type="scientific">Cuscuta europaea</name>
    <name type="common">European dodder</name>
    <dbReference type="NCBI Taxonomy" id="41803"/>
    <lineage>
        <taxon>Eukaryota</taxon>
        <taxon>Viridiplantae</taxon>
        <taxon>Streptophyta</taxon>
        <taxon>Embryophyta</taxon>
        <taxon>Tracheophyta</taxon>
        <taxon>Spermatophyta</taxon>
        <taxon>Magnoliopsida</taxon>
        <taxon>eudicotyledons</taxon>
        <taxon>Gunneridae</taxon>
        <taxon>Pentapetalae</taxon>
        <taxon>asterids</taxon>
        <taxon>lamiids</taxon>
        <taxon>Solanales</taxon>
        <taxon>Convolvulaceae</taxon>
        <taxon>Cuscuteae</taxon>
        <taxon>Cuscuta</taxon>
        <taxon>Cuscuta subgen. Cuscuta</taxon>
    </lineage>
</organism>